<evidence type="ECO:0000256" key="8">
    <source>
        <dbReference type="ARBA" id="ARBA00034617"/>
    </source>
</evidence>
<evidence type="ECO:0000256" key="5">
    <source>
        <dbReference type="ARBA" id="ARBA00022840"/>
    </source>
</evidence>
<dbReference type="AlphaFoldDB" id="A0A2N1JHE2"/>
<proteinExistence type="inferred from homology"/>
<dbReference type="CDD" id="cd18807">
    <property type="entry name" value="SF1_C_UvrD"/>
    <property type="match status" value="1"/>
</dbReference>
<evidence type="ECO:0000259" key="13">
    <source>
        <dbReference type="PROSITE" id="PS51198"/>
    </source>
</evidence>
<evidence type="ECO:0000256" key="11">
    <source>
        <dbReference type="PROSITE-ProRule" id="PRU00560"/>
    </source>
</evidence>
<dbReference type="SUPFAM" id="SSF52540">
    <property type="entry name" value="P-loop containing nucleoside triphosphate hydrolases"/>
    <property type="match status" value="1"/>
</dbReference>
<evidence type="ECO:0000256" key="12">
    <source>
        <dbReference type="SAM" id="MobiDB-lite"/>
    </source>
</evidence>
<dbReference type="PANTHER" id="PTHR11070:SF2">
    <property type="entry name" value="ATP-DEPENDENT DNA HELICASE SRS2"/>
    <property type="match status" value="1"/>
</dbReference>
<keyword evidence="16" id="KW-1185">Reference proteome</keyword>
<evidence type="ECO:0000313" key="16">
    <source>
        <dbReference type="Proteomes" id="UP000232875"/>
    </source>
</evidence>
<dbReference type="GO" id="GO:0016787">
    <property type="term" value="F:hydrolase activity"/>
    <property type="evidence" value="ECO:0007669"/>
    <property type="project" value="UniProtKB-UniRule"/>
</dbReference>
<evidence type="ECO:0000256" key="2">
    <source>
        <dbReference type="ARBA" id="ARBA00022741"/>
    </source>
</evidence>
<organism evidence="15 16">
    <name type="scientific">Malassezia vespertilionis</name>
    <dbReference type="NCBI Taxonomy" id="2020962"/>
    <lineage>
        <taxon>Eukaryota</taxon>
        <taxon>Fungi</taxon>
        <taxon>Dikarya</taxon>
        <taxon>Basidiomycota</taxon>
        <taxon>Ustilaginomycotina</taxon>
        <taxon>Malasseziomycetes</taxon>
        <taxon>Malasseziales</taxon>
        <taxon>Malasseziaceae</taxon>
        <taxon>Malassezia</taxon>
    </lineage>
</organism>
<dbReference type="OrthoDB" id="1470711at2759"/>
<evidence type="ECO:0000256" key="10">
    <source>
        <dbReference type="ARBA" id="ARBA00048988"/>
    </source>
</evidence>
<dbReference type="InterPro" id="IPR014016">
    <property type="entry name" value="UvrD-like_ATP-bd"/>
</dbReference>
<dbReference type="InterPro" id="IPR014017">
    <property type="entry name" value="DNA_helicase_UvrD-like_C"/>
</dbReference>
<evidence type="ECO:0000256" key="7">
    <source>
        <dbReference type="ARBA" id="ARBA00023235"/>
    </source>
</evidence>
<dbReference type="PROSITE" id="PS51198">
    <property type="entry name" value="UVRD_HELICASE_ATP_BIND"/>
    <property type="match status" value="1"/>
</dbReference>
<dbReference type="Gene3D" id="1.10.10.160">
    <property type="match status" value="1"/>
</dbReference>
<dbReference type="Pfam" id="PF13361">
    <property type="entry name" value="UvrD_C"/>
    <property type="match status" value="1"/>
</dbReference>
<name>A0A2N1JHE2_9BASI</name>
<feature type="domain" description="UvrD-like helicase C-terminal" evidence="14">
    <location>
        <begin position="304"/>
        <end position="603"/>
    </location>
</feature>
<keyword evidence="2 11" id="KW-0547">Nucleotide-binding</keyword>
<dbReference type="Gene3D" id="1.10.486.10">
    <property type="entry name" value="PCRA, domain 4"/>
    <property type="match status" value="1"/>
</dbReference>
<dbReference type="PROSITE" id="PS51217">
    <property type="entry name" value="UVRD_HELICASE_CTER"/>
    <property type="match status" value="1"/>
</dbReference>
<protein>
    <recommendedName>
        <fullName evidence="9">DNA 3'-5' helicase</fullName>
        <ecNumber evidence="9">5.6.2.4</ecNumber>
    </recommendedName>
</protein>
<dbReference type="GO" id="GO:0000725">
    <property type="term" value="P:recombinational repair"/>
    <property type="evidence" value="ECO:0007669"/>
    <property type="project" value="TreeGrafter"/>
</dbReference>
<reference evidence="15 16" key="1">
    <citation type="submission" date="2017-10" db="EMBL/GenBank/DDBJ databases">
        <title>A novel species of cold-tolerant Malassezia isolated from bats.</title>
        <authorList>
            <person name="Lorch J.M."/>
            <person name="Palmer J.M."/>
            <person name="Vanderwolf K.J."/>
            <person name="Schmidt K.Z."/>
            <person name="Verant M.L."/>
            <person name="Weller T.J."/>
            <person name="Blehert D.S."/>
        </authorList>
    </citation>
    <scope>NUCLEOTIDE SEQUENCE [LARGE SCALE GENOMIC DNA]</scope>
    <source>
        <strain evidence="15 16">NWHC:44797-103</strain>
    </source>
</reference>
<keyword evidence="6" id="KW-0238">DNA-binding</keyword>
<evidence type="ECO:0000256" key="1">
    <source>
        <dbReference type="ARBA" id="ARBA00009922"/>
    </source>
</evidence>
<evidence type="ECO:0000259" key="14">
    <source>
        <dbReference type="PROSITE" id="PS51217"/>
    </source>
</evidence>
<dbReference type="Proteomes" id="UP000232875">
    <property type="component" value="Unassembled WGS sequence"/>
</dbReference>
<comment type="catalytic activity">
    <reaction evidence="10">
        <text>ATP + H2O = ADP + phosphate + H(+)</text>
        <dbReference type="Rhea" id="RHEA:13065"/>
        <dbReference type="ChEBI" id="CHEBI:15377"/>
        <dbReference type="ChEBI" id="CHEBI:15378"/>
        <dbReference type="ChEBI" id="CHEBI:30616"/>
        <dbReference type="ChEBI" id="CHEBI:43474"/>
        <dbReference type="ChEBI" id="CHEBI:456216"/>
        <dbReference type="EC" id="5.6.2.4"/>
    </reaction>
</comment>
<evidence type="ECO:0000256" key="4">
    <source>
        <dbReference type="ARBA" id="ARBA00022806"/>
    </source>
</evidence>
<sequence>MSNADTLRRLALDSLSPSQRHAAVWDPERPLQILAGPGSGKTRVLTMRAAWLVLGDADRRPIKPENCVVVTFTNRAAREMRSRISAYIGPSMTDRLLLGTFHALCVKFLRRYGRLVGLANNFTICDSDDSIRIIKGVIEQQADMLKESGVTIKAEEARTEISRAKARLQTAEAFRKACPNAPGNMDRHTAMANVYKDYELYLRGSKACDFDDLLLYAERLFCLHPGVCSKIEHVLVDEFQDTNAIQYALMQRLSAASGRVSIVGDPDQSIYSWRNAEVSNLEKMVHDFSGIKRIYLEENFRSTGAILDASLKVVQQDRMRINKGLYTAQAEGAPVTFRTFDTELEETEYVALEIERQMQLARPMLRYADFCILLRFNALSRGFEAALRRRRIPYRMLGGQQFFDRVEIKDLVAYLRVLDNPAYAPGLLRILNVPKRGIGKATISAVSGLASAQRIPIYSVLEQISARTSELSVHGRALYGIDTFVSVMNKLRERVQQGLSVNELLTCVIEVTEYKTYLEREGDFASRWENVRELLTFAALCAGDDEREELYLPPKRTKLDPEEQEEEPTPLRTFLESSALATDRTDDDTNDKVTIATCHAAKGLEWPIVFVAAVEDGTFPFYRSTTPEMIAEERRLLYVAMTRAASNLYLCSTKRRMMAGEWRNQKVSMFVTPLIPCSRGGTGLSAPTKTDAVMWCFTSPLIQDFLHTTARILQRSVPSEEVLQQNRIEYKFSDTCTSLDKLDACRNAALQWRSEMGNVGLPSKSGFLSALNSLGSAALQHGSNLGMRSTHAAPADLQQSHGHRRSMSSTTQNASSAAPQAHPLARFTSNNTAPQRKRALGMH</sequence>
<accession>A0A2N1JHE2</accession>
<dbReference type="Pfam" id="PF00580">
    <property type="entry name" value="UvrD-helicase"/>
    <property type="match status" value="1"/>
</dbReference>
<dbReference type="EMBL" id="KZ454987">
    <property type="protein sequence ID" value="PKI85970.1"/>
    <property type="molecule type" value="Genomic_DNA"/>
</dbReference>
<dbReference type="InterPro" id="IPR027417">
    <property type="entry name" value="P-loop_NTPase"/>
</dbReference>
<dbReference type="InterPro" id="IPR000212">
    <property type="entry name" value="DNA_helicase_UvrD/REP"/>
</dbReference>
<dbReference type="CDD" id="cd17932">
    <property type="entry name" value="DEXQc_UvrD"/>
    <property type="match status" value="1"/>
</dbReference>
<comment type="catalytic activity">
    <reaction evidence="8">
        <text>Couples ATP hydrolysis with the unwinding of duplex DNA by translocating in the 3'-5' direction.</text>
        <dbReference type="EC" id="5.6.2.4"/>
    </reaction>
</comment>
<dbReference type="GO" id="GO:0005634">
    <property type="term" value="C:nucleus"/>
    <property type="evidence" value="ECO:0007669"/>
    <property type="project" value="TreeGrafter"/>
</dbReference>
<gene>
    <name evidence="15" type="ORF">MVES_000087</name>
</gene>
<evidence type="ECO:0000256" key="6">
    <source>
        <dbReference type="ARBA" id="ARBA00023125"/>
    </source>
</evidence>
<keyword evidence="4 11" id="KW-0347">Helicase</keyword>
<comment type="similarity">
    <text evidence="1">Belongs to the helicase family. UvrD subfamily.</text>
</comment>
<feature type="compositionally biased region" description="Polar residues" evidence="12">
    <location>
        <begin position="807"/>
        <end position="818"/>
    </location>
</feature>
<dbReference type="GO" id="GO:0043138">
    <property type="term" value="F:3'-5' DNA helicase activity"/>
    <property type="evidence" value="ECO:0007669"/>
    <property type="project" value="UniProtKB-EC"/>
</dbReference>
<evidence type="ECO:0000256" key="3">
    <source>
        <dbReference type="ARBA" id="ARBA00022801"/>
    </source>
</evidence>
<feature type="region of interest" description="Disordered" evidence="12">
    <location>
        <begin position="787"/>
        <end position="843"/>
    </location>
</feature>
<dbReference type="GO" id="GO:0005524">
    <property type="term" value="F:ATP binding"/>
    <property type="evidence" value="ECO:0007669"/>
    <property type="project" value="UniProtKB-UniRule"/>
</dbReference>
<feature type="binding site" evidence="11">
    <location>
        <begin position="35"/>
        <end position="42"/>
    </location>
    <ligand>
        <name>ATP</name>
        <dbReference type="ChEBI" id="CHEBI:30616"/>
    </ligand>
</feature>
<dbReference type="GO" id="GO:0003677">
    <property type="term" value="F:DNA binding"/>
    <property type="evidence" value="ECO:0007669"/>
    <property type="project" value="UniProtKB-KW"/>
</dbReference>
<keyword evidence="3 11" id="KW-0378">Hydrolase</keyword>
<dbReference type="Gene3D" id="3.40.50.300">
    <property type="entry name" value="P-loop containing nucleotide triphosphate hydrolases"/>
    <property type="match status" value="2"/>
</dbReference>
<dbReference type="EC" id="5.6.2.4" evidence="9"/>
<evidence type="ECO:0000313" key="15">
    <source>
        <dbReference type="EMBL" id="PKI85970.1"/>
    </source>
</evidence>
<keyword evidence="5 11" id="KW-0067">ATP-binding</keyword>
<feature type="domain" description="UvrD-like helicase ATP-binding" evidence="13">
    <location>
        <begin position="14"/>
        <end position="303"/>
    </location>
</feature>
<evidence type="ECO:0000256" key="9">
    <source>
        <dbReference type="ARBA" id="ARBA00034808"/>
    </source>
</evidence>
<dbReference type="InterPro" id="IPR013986">
    <property type="entry name" value="DExx_box_DNA_helicase_dom_sf"/>
</dbReference>
<dbReference type="PANTHER" id="PTHR11070">
    <property type="entry name" value="UVRD / RECB / PCRA DNA HELICASE FAMILY MEMBER"/>
    <property type="match status" value="1"/>
</dbReference>
<dbReference type="STRING" id="2020962.A0A2N1JHE2"/>
<keyword evidence="7" id="KW-0413">Isomerase</keyword>